<evidence type="ECO:0000313" key="2">
    <source>
        <dbReference type="Proteomes" id="UP001162060"/>
    </source>
</evidence>
<organism evidence="1 2">
    <name type="scientific">Peronospora matthiolae</name>
    <dbReference type="NCBI Taxonomy" id="2874970"/>
    <lineage>
        <taxon>Eukaryota</taxon>
        <taxon>Sar</taxon>
        <taxon>Stramenopiles</taxon>
        <taxon>Oomycota</taxon>
        <taxon>Peronosporomycetes</taxon>
        <taxon>Peronosporales</taxon>
        <taxon>Peronosporaceae</taxon>
        <taxon>Peronospora</taxon>
    </lineage>
</organism>
<gene>
    <name evidence="1" type="ORF">PM001_LOCUS22221</name>
</gene>
<dbReference type="EMBL" id="CAKLBY020000226">
    <property type="protein sequence ID" value="CAK7937071.1"/>
    <property type="molecule type" value="Genomic_DNA"/>
</dbReference>
<proteinExistence type="predicted"/>
<sequence length="50" mass="5769">MDDCQNATESVFTMPTQVVPFGNKPPHRQLQQLVPFRLFEPFSPKIVRPV</sequence>
<dbReference type="AlphaFoldDB" id="A0AAV1UR21"/>
<comment type="caution">
    <text evidence="1">The sequence shown here is derived from an EMBL/GenBank/DDBJ whole genome shotgun (WGS) entry which is preliminary data.</text>
</comment>
<reference evidence="1" key="1">
    <citation type="submission" date="2024-01" db="EMBL/GenBank/DDBJ databases">
        <authorList>
            <person name="Webb A."/>
        </authorList>
    </citation>
    <scope>NUCLEOTIDE SEQUENCE</scope>
    <source>
        <strain evidence="1">Pm1</strain>
    </source>
</reference>
<name>A0AAV1UR21_9STRA</name>
<dbReference type="Proteomes" id="UP001162060">
    <property type="component" value="Unassembled WGS sequence"/>
</dbReference>
<accession>A0AAV1UR21</accession>
<protein>
    <submittedName>
        <fullName evidence="1">Uncharacterized protein</fullName>
    </submittedName>
</protein>
<evidence type="ECO:0000313" key="1">
    <source>
        <dbReference type="EMBL" id="CAK7937071.1"/>
    </source>
</evidence>